<feature type="binding site" evidence="9">
    <location>
        <position position="36"/>
    </location>
    <ligand>
        <name>ATP</name>
        <dbReference type="ChEBI" id="CHEBI:30616"/>
    </ligand>
</feature>
<evidence type="ECO:0000256" key="9">
    <source>
        <dbReference type="HAMAP-Rule" id="MF_00144"/>
    </source>
</evidence>
<comment type="caution">
    <text evidence="12">The sequence shown here is derived from an EMBL/GenBank/DDBJ whole genome shotgun (WGS) entry which is preliminary data.</text>
</comment>
<keyword evidence="9" id="KW-0963">Cytoplasm</keyword>
<gene>
    <name evidence="9" type="primary">mnmA</name>
    <name evidence="12" type="ORF">A2117_00270</name>
</gene>
<feature type="site" description="Interaction with tRNA" evidence="9">
    <location>
        <position position="128"/>
    </location>
</feature>
<dbReference type="EC" id="2.8.1.13" evidence="9"/>
<evidence type="ECO:0000256" key="5">
    <source>
        <dbReference type="ARBA" id="ARBA00022840"/>
    </source>
</evidence>
<dbReference type="STRING" id="1802443.A2117_00270"/>
<evidence type="ECO:0000256" key="4">
    <source>
        <dbReference type="ARBA" id="ARBA00022741"/>
    </source>
</evidence>
<keyword evidence="3 9" id="KW-0819">tRNA processing</keyword>
<evidence type="ECO:0000313" key="13">
    <source>
        <dbReference type="Proteomes" id="UP000179245"/>
    </source>
</evidence>
<comment type="subcellular location">
    <subcellularLocation>
        <location evidence="9">Cytoplasm</location>
    </subcellularLocation>
</comment>
<dbReference type="Gene3D" id="2.40.30.10">
    <property type="entry name" value="Translation factors"/>
    <property type="match status" value="1"/>
</dbReference>
<evidence type="ECO:0000313" key="12">
    <source>
        <dbReference type="EMBL" id="OHA62080.1"/>
    </source>
</evidence>
<keyword evidence="1 9" id="KW-0820">tRNA-binding</keyword>
<dbReference type="GO" id="GO:0002143">
    <property type="term" value="P:tRNA wobble position uridine thiolation"/>
    <property type="evidence" value="ECO:0007669"/>
    <property type="project" value="TreeGrafter"/>
</dbReference>
<feature type="binding site" evidence="9">
    <location>
        <begin position="10"/>
        <end position="17"/>
    </location>
    <ligand>
        <name>ATP</name>
        <dbReference type="ChEBI" id="CHEBI:30616"/>
    </ligand>
</feature>
<dbReference type="InterPro" id="IPR014729">
    <property type="entry name" value="Rossmann-like_a/b/a_fold"/>
</dbReference>
<comment type="caution">
    <text evidence="9">Lacks conserved residue(s) required for the propagation of feature annotation.</text>
</comment>
<feature type="site" description="Interaction with tRNA" evidence="9">
    <location>
        <position position="359"/>
    </location>
</feature>
<evidence type="ECO:0000256" key="6">
    <source>
        <dbReference type="ARBA" id="ARBA00022884"/>
    </source>
</evidence>
<keyword evidence="5 9" id="KW-0067">ATP-binding</keyword>
<comment type="similarity">
    <text evidence="9">Belongs to the MnmA/TRMU family.</text>
</comment>
<dbReference type="NCBIfam" id="TIGR00420">
    <property type="entry name" value="trmU"/>
    <property type="match status" value="1"/>
</dbReference>
<comment type="catalytic activity">
    <reaction evidence="8 9">
        <text>S-sulfanyl-L-cysteinyl-[protein] + uridine(34) in tRNA + AH2 + ATP = 2-thiouridine(34) in tRNA + L-cysteinyl-[protein] + A + AMP + diphosphate + H(+)</text>
        <dbReference type="Rhea" id="RHEA:47032"/>
        <dbReference type="Rhea" id="RHEA-COMP:10131"/>
        <dbReference type="Rhea" id="RHEA-COMP:11726"/>
        <dbReference type="Rhea" id="RHEA-COMP:11727"/>
        <dbReference type="Rhea" id="RHEA-COMP:11728"/>
        <dbReference type="ChEBI" id="CHEBI:13193"/>
        <dbReference type="ChEBI" id="CHEBI:15378"/>
        <dbReference type="ChEBI" id="CHEBI:17499"/>
        <dbReference type="ChEBI" id="CHEBI:29950"/>
        <dbReference type="ChEBI" id="CHEBI:30616"/>
        <dbReference type="ChEBI" id="CHEBI:33019"/>
        <dbReference type="ChEBI" id="CHEBI:61963"/>
        <dbReference type="ChEBI" id="CHEBI:65315"/>
        <dbReference type="ChEBI" id="CHEBI:87170"/>
        <dbReference type="ChEBI" id="CHEBI:456215"/>
        <dbReference type="EC" id="2.8.1.13"/>
    </reaction>
</comment>
<feature type="domain" description="tRNA-specific 2-thiouridylase MnmA-like central" evidence="11">
    <location>
        <begin position="203"/>
        <end position="282"/>
    </location>
</feature>
<dbReference type="SUPFAM" id="SSF52402">
    <property type="entry name" value="Adenine nucleotide alpha hydrolases-like"/>
    <property type="match status" value="1"/>
</dbReference>
<organism evidence="12 13">
    <name type="scientific">Candidatus Wildermuthbacteria bacterium GWA2_46_15</name>
    <dbReference type="NCBI Taxonomy" id="1802443"/>
    <lineage>
        <taxon>Bacteria</taxon>
        <taxon>Candidatus Wildermuthiibacteriota</taxon>
    </lineage>
</organism>
<name>A0A1G2QN78_9BACT</name>
<feature type="active site" description="Nucleophile" evidence="9">
    <location>
        <position position="103"/>
    </location>
</feature>
<dbReference type="AlphaFoldDB" id="A0A1G2QN78"/>
<dbReference type="Gene3D" id="3.40.50.620">
    <property type="entry name" value="HUPs"/>
    <property type="match status" value="1"/>
</dbReference>
<dbReference type="PANTHER" id="PTHR11933">
    <property type="entry name" value="TRNA 5-METHYLAMINOMETHYL-2-THIOURIDYLATE -METHYLTRANSFERASE"/>
    <property type="match status" value="1"/>
</dbReference>
<keyword evidence="4 9" id="KW-0547">Nucleotide-binding</keyword>
<evidence type="ECO:0000256" key="2">
    <source>
        <dbReference type="ARBA" id="ARBA00022679"/>
    </source>
</evidence>
<evidence type="ECO:0000259" key="11">
    <source>
        <dbReference type="Pfam" id="PF20259"/>
    </source>
</evidence>
<feature type="region of interest" description="Interaction with tRNA" evidence="9">
    <location>
        <begin position="145"/>
        <end position="147"/>
    </location>
</feature>
<dbReference type="GO" id="GO:0103016">
    <property type="term" value="F:tRNA-uridine 2-sulfurtransferase activity"/>
    <property type="evidence" value="ECO:0007669"/>
    <property type="project" value="UniProtKB-EC"/>
</dbReference>
<dbReference type="InterPro" id="IPR046885">
    <property type="entry name" value="MnmA-like_C"/>
</dbReference>
<evidence type="ECO:0000259" key="10">
    <source>
        <dbReference type="Pfam" id="PF20258"/>
    </source>
</evidence>
<dbReference type="PANTHER" id="PTHR11933:SF5">
    <property type="entry name" value="MITOCHONDRIAL TRNA-SPECIFIC 2-THIOURIDYLASE 1"/>
    <property type="match status" value="1"/>
</dbReference>
<dbReference type="Pfam" id="PF20258">
    <property type="entry name" value="tRNA_Me_trans_C"/>
    <property type="match status" value="1"/>
</dbReference>
<dbReference type="InterPro" id="IPR046884">
    <property type="entry name" value="MnmA-like_central"/>
</dbReference>
<dbReference type="GO" id="GO:0000049">
    <property type="term" value="F:tRNA binding"/>
    <property type="evidence" value="ECO:0007669"/>
    <property type="project" value="UniProtKB-KW"/>
</dbReference>
<feature type="domain" description="tRNA-specific 2-thiouridylase MnmA-like C-terminal" evidence="10">
    <location>
        <begin position="292"/>
        <end position="375"/>
    </location>
</feature>
<dbReference type="InterPro" id="IPR004506">
    <property type="entry name" value="MnmA-like"/>
</dbReference>
<feature type="binding site" evidence="9">
    <location>
        <position position="127"/>
    </location>
    <ligand>
        <name>ATP</name>
        <dbReference type="ChEBI" id="CHEBI:30616"/>
    </ligand>
</feature>
<evidence type="ECO:0000256" key="7">
    <source>
        <dbReference type="ARBA" id="ARBA00023157"/>
    </source>
</evidence>
<evidence type="ECO:0000256" key="1">
    <source>
        <dbReference type="ARBA" id="ARBA00022555"/>
    </source>
</evidence>
<dbReference type="Pfam" id="PF20259">
    <property type="entry name" value="tRNA_Me_trans_M"/>
    <property type="match status" value="1"/>
</dbReference>
<dbReference type="GO" id="GO:0005737">
    <property type="term" value="C:cytoplasm"/>
    <property type="evidence" value="ECO:0007669"/>
    <property type="project" value="UniProtKB-SubCell"/>
</dbReference>
<dbReference type="InterPro" id="IPR023382">
    <property type="entry name" value="MnmA-like_central_sf"/>
</dbReference>
<proteinExistence type="inferred from homology"/>
<dbReference type="Gene3D" id="2.30.30.280">
    <property type="entry name" value="Adenine nucleotide alpha hydrolases-like domains"/>
    <property type="match status" value="1"/>
</dbReference>
<dbReference type="Pfam" id="PF03054">
    <property type="entry name" value="tRNA_Me_trans"/>
    <property type="match status" value="1"/>
</dbReference>
<dbReference type="EMBL" id="MHTO01000021">
    <property type="protein sequence ID" value="OHA62080.1"/>
    <property type="molecule type" value="Genomic_DNA"/>
</dbReference>
<accession>A0A1G2QN78</accession>
<evidence type="ECO:0000256" key="8">
    <source>
        <dbReference type="ARBA" id="ARBA00051542"/>
    </source>
</evidence>
<dbReference type="Proteomes" id="UP000179245">
    <property type="component" value="Unassembled WGS sequence"/>
</dbReference>
<dbReference type="CDD" id="cd01998">
    <property type="entry name" value="MnmA_TRMU-like"/>
    <property type="match status" value="1"/>
</dbReference>
<dbReference type="GO" id="GO:0005524">
    <property type="term" value="F:ATP binding"/>
    <property type="evidence" value="ECO:0007669"/>
    <property type="project" value="UniProtKB-KW"/>
</dbReference>
<keyword evidence="2 9" id="KW-0808">Transferase</keyword>
<protein>
    <recommendedName>
        <fullName evidence="9">tRNA-specific 2-thiouridylase MnmA</fullName>
        <ecNumber evidence="9">2.8.1.13</ecNumber>
    </recommendedName>
</protein>
<dbReference type="HAMAP" id="MF_00144">
    <property type="entry name" value="tRNA_thiouridyl_MnmA"/>
    <property type="match status" value="1"/>
</dbReference>
<feature type="active site" description="Cysteine persulfide intermediate" evidence="9">
    <location>
        <position position="195"/>
    </location>
</feature>
<evidence type="ECO:0000256" key="3">
    <source>
        <dbReference type="ARBA" id="ARBA00022694"/>
    </source>
</evidence>
<dbReference type="NCBIfam" id="NF001138">
    <property type="entry name" value="PRK00143.1"/>
    <property type="match status" value="1"/>
</dbReference>
<sequence length="378" mass="42579">MTTKPKVLVALSGGVDSSVAAFLLQKAGYEVTGCFMKFWQDSRLGRENPCCSPEAERRARILARRLQIPFFVLDLKKEFKKAVVDYFLSRTRLGLTPNPCVVCNEEIKFGLFLKKALERGADFMATGHYAKIKEGRLFKAKDKEKDQSYFLWRLNQTQLSRVIFPIGDYSKNEVRKIAQKAGLSTAKTPDSQNLCFLASGTSQFLKFNLRQKPGNIIARSDISGILPAIDTAGEIIGRHQGLGLYTIGQRGGIGPCLFPKFQSQGPYYVLRKNRLKNLLVVTRNEKDLFIQEFKVSDLVLNLVKHKWPLRVMVKIRSRQKEMPATLSPVLNLVKHNQPEKIDQFLVRLDRPERAVTPGQSAVFYQGQELLGGGIISAA</sequence>
<comment type="function">
    <text evidence="9">Catalyzes the 2-thiolation of uridine at the wobble position (U34) of tRNA, leading to the formation of s(2)U34.</text>
</comment>
<reference evidence="12 13" key="1">
    <citation type="journal article" date="2016" name="Nat. Commun.">
        <title>Thousands of microbial genomes shed light on interconnected biogeochemical processes in an aquifer system.</title>
        <authorList>
            <person name="Anantharaman K."/>
            <person name="Brown C.T."/>
            <person name="Hug L.A."/>
            <person name="Sharon I."/>
            <person name="Castelle C.J."/>
            <person name="Probst A.J."/>
            <person name="Thomas B.C."/>
            <person name="Singh A."/>
            <person name="Wilkins M.J."/>
            <person name="Karaoz U."/>
            <person name="Brodie E.L."/>
            <person name="Williams K.H."/>
            <person name="Hubbard S.S."/>
            <person name="Banfield J.F."/>
        </authorList>
    </citation>
    <scope>NUCLEOTIDE SEQUENCE [LARGE SCALE GENOMIC DNA]</scope>
</reference>
<keyword evidence="6 9" id="KW-0694">RNA-binding</keyword>
<keyword evidence="7" id="KW-1015">Disulfide bond</keyword>